<dbReference type="GeneID" id="14906387"/>
<keyword evidence="2" id="KW-0677">Repeat</keyword>
<dbReference type="Gene3D" id="3.10.129.10">
    <property type="entry name" value="Hotdog Thioesterase"/>
    <property type="match status" value="2"/>
</dbReference>
<keyword evidence="3" id="KW-0378">Hydrolase</keyword>
<keyword evidence="4" id="KW-0809">Transit peptide</keyword>
<dbReference type="Proteomes" id="UP000008983">
    <property type="component" value="Unassembled WGS sequence"/>
</dbReference>
<organism evidence="6 7">
    <name type="scientific">Ichthyophthirius multifiliis</name>
    <name type="common">White spot disease agent</name>
    <name type="synonym">Ich</name>
    <dbReference type="NCBI Taxonomy" id="5932"/>
    <lineage>
        <taxon>Eukaryota</taxon>
        <taxon>Sar</taxon>
        <taxon>Alveolata</taxon>
        <taxon>Ciliophora</taxon>
        <taxon>Intramacronucleata</taxon>
        <taxon>Oligohymenophorea</taxon>
        <taxon>Hymenostomatida</taxon>
        <taxon>Ophryoglenina</taxon>
        <taxon>Ichthyophthirius</taxon>
    </lineage>
</organism>
<dbReference type="PANTHER" id="PTHR12655:SF0">
    <property type="entry name" value="ACYL-COENZYME A THIOESTERASE 9, MITOCHONDRIAL"/>
    <property type="match status" value="1"/>
</dbReference>
<evidence type="ECO:0000256" key="3">
    <source>
        <dbReference type="ARBA" id="ARBA00022801"/>
    </source>
</evidence>
<comment type="similarity">
    <text evidence="1">Belongs to the acyl coenzyme A hydrolase family.</text>
</comment>
<protein>
    <recommendedName>
        <fullName evidence="5">HotDog ACOT-type domain-containing protein</fullName>
    </recommendedName>
</protein>
<sequence length="441" mass="51544">MFLKQLTKHHIFKLLLQPLNFQKSDISSIYDSINLKNQLSQIAHDAIRYKLLPSEKRELTYEEKNNDRIVQSYFSYAEYNIRVYESINTKIDNLQVNYPRNCYYEVILPCKTNKNIAKLMELFDKRTVRLGRLFELYDYVATTVAYKYVYVKQAVIMAACVDNIQFYQNVCPSKDIVLRGYPTFIGSSSIEVQLDLLQENIDTQQLQLIGKANFLLVARNKDNIKFAHLVPKLLFDEENNLKNCQLLYLLGQQNQQQRKNASLTSLKKQPPSQQENLIIHNFFTSEDMKKNKRQINHTRLDKNIIMHKQDSNLHGNIFGGYLMREAYELGWLCGTLHAETQQIVISAIDDFQFINGVEVGSILELNAQVGYVSYDNVMHIVVECFSVNKQLQVLKTNDLHLTFVLDQLNPIKIQQVYPNTYKEAMVYLDSQRRVKKCMHNH</sequence>
<evidence type="ECO:0000313" key="6">
    <source>
        <dbReference type="EMBL" id="EGR30277.1"/>
    </source>
</evidence>
<dbReference type="SUPFAM" id="SSF54637">
    <property type="entry name" value="Thioesterase/thiol ester dehydrase-isomerase"/>
    <property type="match status" value="2"/>
</dbReference>
<dbReference type="RefSeq" id="XP_004031864.1">
    <property type="nucleotide sequence ID" value="XM_004031816.1"/>
</dbReference>
<accession>G0QWX9</accession>
<dbReference type="InterPro" id="IPR029069">
    <property type="entry name" value="HotDog_dom_sf"/>
</dbReference>
<evidence type="ECO:0000259" key="5">
    <source>
        <dbReference type="PROSITE" id="PS51770"/>
    </source>
</evidence>
<dbReference type="eggNOG" id="KOG2763">
    <property type="taxonomic scope" value="Eukaryota"/>
</dbReference>
<dbReference type="GO" id="GO:0047617">
    <property type="term" value="F:fatty acyl-CoA hydrolase activity"/>
    <property type="evidence" value="ECO:0007669"/>
    <property type="project" value="TreeGrafter"/>
</dbReference>
<gene>
    <name evidence="6" type="ORF">IMG5_136230</name>
</gene>
<dbReference type="InParanoid" id="G0QWX9"/>
<dbReference type="GO" id="GO:0006637">
    <property type="term" value="P:acyl-CoA metabolic process"/>
    <property type="evidence" value="ECO:0007669"/>
    <property type="project" value="TreeGrafter"/>
</dbReference>
<dbReference type="PANTHER" id="PTHR12655">
    <property type="entry name" value="ACYL-COA THIOESTERASE"/>
    <property type="match status" value="1"/>
</dbReference>
<evidence type="ECO:0000256" key="4">
    <source>
        <dbReference type="ARBA" id="ARBA00022946"/>
    </source>
</evidence>
<evidence type="ECO:0000256" key="1">
    <source>
        <dbReference type="ARBA" id="ARBA00010458"/>
    </source>
</evidence>
<keyword evidence="7" id="KW-1185">Reference proteome</keyword>
<feature type="domain" description="HotDog ACOT-type" evidence="5">
    <location>
        <begin position="296"/>
        <end position="409"/>
    </location>
</feature>
<feature type="domain" description="HotDog ACOT-type" evidence="5">
    <location>
        <begin position="97"/>
        <end position="222"/>
    </location>
</feature>
<evidence type="ECO:0000256" key="2">
    <source>
        <dbReference type="ARBA" id="ARBA00022737"/>
    </source>
</evidence>
<evidence type="ECO:0000313" key="7">
    <source>
        <dbReference type="Proteomes" id="UP000008983"/>
    </source>
</evidence>
<dbReference type="AlphaFoldDB" id="G0QWX9"/>
<dbReference type="EMBL" id="GL984022">
    <property type="protein sequence ID" value="EGR30277.1"/>
    <property type="molecule type" value="Genomic_DNA"/>
</dbReference>
<reference evidence="6 7" key="1">
    <citation type="submission" date="2011-07" db="EMBL/GenBank/DDBJ databases">
        <authorList>
            <person name="Coyne R."/>
            <person name="Brami D."/>
            <person name="Johnson J."/>
            <person name="Hostetler J."/>
            <person name="Hannick L."/>
            <person name="Clark T."/>
            <person name="Cassidy-Hanley D."/>
            <person name="Inman J."/>
        </authorList>
    </citation>
    <scope>NUCLEOTIDE SEQUENCE [LARGE SCALE GENOMIC DNA]</scope>
    <source>
        <strain evidence="6 7">G5</strain>
    </source>
</reference>
<dbReference type="OMA" id="REMLWYI"/>
<dbReference type="OrthoDB" id="331699at2759"/>
<proteinExistence type="inferred from homology"/>
<dbReference type="PROSITE" id="PS51770">
    <property type="entry name" value="HOTDOG_ACOT"/>
    <property type="match status" value="2"/>
</dbReference>
<dbReference type="CDD" id="cd03442">
    <property type="entry name" value="BFIT_BACH"/>
    <property type="match status" value="1"/>
</dbReference>
<dbReference type="InterPro" id="IPR033120">
    <property type="entry name" value="HOTDOG_ACOT"/>
</dbReference>
<name>G0QWX9_ICHMU</name>
<dbReference type="STRING" id="857967.G0QWX9"/>